<feature type="transmembrane region" description="Helical" evidence="5">
    <location>
        <begin position="81"/>
        <end position="100"/>
    </location>
</feature>
<dbReference type="AlphaFoldDB" id="A0A1E7R3T6"/>
<dbReference type="GO" id="GO:0005886">
    <property type="term" value="C:plasma membrane"/>
    <property type="evidence" value="ECO:0007669"/>
    <property type="project" value="TreeGrafter"/>
</dbReference>
<dbReference type="PROSITE" id="PS00217">
    <property type="entry name" value="SUGAR_TRANSPORT_2"/>
    <property type="match status" value="1"/>
</dbReference>
<dbReference type="Pfam" id="PF07690">
    <property type="entry name" value="MFS_1"/>
    <property type="match status" value="1"/>
</dbReference>
<protein>
    <submittedName>
        <fullName evidence="7">3-(3-hydroxy-phenyl)propionate transporter MhpT</fullName>
    </submittedName>
</protein>
<dbReference type="PANTHER" id="PTHR23508">
    <property type="entry name" value="CARBOXYLIC ACID TRANSPORTER PROTEIN HOMOLOG"/>
    <property type="match status" value="1"/>
</dbReference>
<feature type="transmembrane region" description="Helical" evidence="5">
    <location>
        <begin position="346"/>
        <end position="369"/>
    </location>
</feature>
<evidence type="ECO:0000256" key="1">
    <source>
        <dbReference type="ARBA" id="ARBA00004141"/>
    </source>
</evidence>
<feature type="domain" description="Major facilitator superfamily (MFS) profile" evidence="6">
    <location>
        <begin position="15"/>
        <end position="401"/>
    </location>
</feature>
<evidence type="ECO:0000313" key="7">
    <source>
        <dbReference type="EMBL" id="OEY93975.1"/>
    </source>
</evidence>
<name>A0A1E7R3T6_9GAMM</name>
<proteinExistence type="predicted"/>
<comment type="subcellular location">
    <subcellularLocation>
        <location evidence="1">Membrane</location>
        <topology evidence="1">Multi-pass membrane protein</topology>
    </subcellularLocation>
</comment>
<dbReference type="STRING" id="1262585.BJI46_13795"/>
<keyword evidence="2 5" id="KW-0812">Transmembrane</keyword>
<feature type="transmembrane region" description="Helical" evidence="5">
    <location>
        <begin position="106"/>
        <end position="127"/>
    </location>
</feature>
<feature type="transmembrane region" description="Helical" evidence="5">
    <location>
        <begin position="53"/>
        <end position="69"/>
    </location>
</feature>
<feature type="transmembrane region" description="Helical" evidence="5">
    <location>
        <begin position="375"/>
        <end position="396"/>
    </location>
</feature>
<dbReference type="GO" id="GO:0046943">
    <property type="term" value="F:carboxylic acid transmembrane transporter activity"/>
    <property type="evidence" value="ECO:0007669"/>
    <property type="project" value="TreeGrafter"/>
</dbReference>
<organism evidence="7 8">
    <name type="scientific">Acinetobacter qingfengensis</name>
    <dbReference type="NCBI Taxonomy" id="1262585"/>
    <lineage>
        <taxon>Bacteria</taxon>
        <taxon>Pseudomonadati</taxon>
        <taxon>Pseudomonadota</taxon>
        <taxon>Gammaproteobacteria</taxon>
        <taxon>Moraxellales</taxon>
        <taxon>Moraxellaceae</taxon>
        <taxon>Acinetobacter</taxon>
    </lineage>
</organism>
<feature type="transmembrane region" description="Helical" evidence="5">
    <location>
        <begin position="312"/>
        <end position="334"/>
    </location>
</feature>
<evidence type="ECO:0000256" key="3">
    <source>
        <dbReference type="ARBA" id="ARBA00022989"/>
    </source>
</evidence>
<dbReference type="Proteomes" id="UP000185895">
    <property type="component" value="Unassembled WGS sequence"/>
</dbReference>
<dbReference type="PROSITE" id="PS00216">
    <property type="entry name" value="SUGAR_TRANSPORT_1"/>
    <property type="match status" value="1"/>
</dbReference>
<dbReference type="InterPro" id="IPR020846">
    <property type="entry name" value="MFS_dom"/>
</dbReference>
<sequence>MESSVNADKKTSPITVFLCFVIAVIEGLDLQAAGIAASGIKEYFSLTPEQLGIFFSTGILGLLPGTLFGGRYADKVGRKKVLIWSVATFAVFTLMTAWVNSFYTLLLVRFLAGVGMGAALPNLITLASEATTENNRGRAVGLMYCGLPVGAILLSFWAAYDPTGSWKSIFYIGGILPLLVIPLMIYLLPESKEYLQAVKNKAEHNIAETSFKDILSGQYIGRTILLWISYFFTLMVVYIMLSWLPSLFMGLGFSRQQGSMAQVFFMIGAFFGTIILGMLIDRWNKVLVIILMYIGILVGLLSLNNASTLTEIYIAATITGTFTIGGQGVLYAYGSFVYPTNLRGTGVGAASAVGRAGAMVGPTVAGFIVASGAGASGVFTAAIPGILLSAIIMVLLSKKLESSKKVEINQQAA</sequence>
<evidence type="ECO:0000256" key="5">
    <source>
        <dbReference type="SAM" id="Phobius"/>
    </source>
</evidence>
<keyword evidence="3 5" id="KW-1133">Transmembrane helix</keyword>
<dbReference type="OrthoDB" id="6627132at2"/>
<dbReference type="EMBL" id="MKKK01000037">
    <property type="protein sequence ID" value="OEY93975.1"/>
    <property type="molecule type" value="Genomic_DNA"/>
</dbReference>
<dbReference type="PROSITE" id="PS50850">
    <property type="entry name" value="MFS"/>
    <property type="match status" value="1"/>
</dbReference>
<evidence type="ECO:0000259" key="6">
    <source>
        <dbReference type="PROSITE" id="PS50850"/>
    </source>
</evidence>
<dbReference type="CDD" id="cd17365">
    <property type="entry name" value="MFS_PcaK_like"/>
    <property type="match status" value="1"/>
</dbReference>
<keyword evidence="8" id="KW-1185">Reference proteome</keyword>
<dbReference type="NCBIfam" id="NF008586">
    <property type="entry name" value="PRK11551.1"/>
    <property type="match status" value="1"/>
</dbReference>
<dbReference type="RefSeq" id="WP_070070346.1">
    <property type="nucleotide sequence ID" value="NZ_MKKK01000037.1"/>
</dbReference>
<feature type="transmembrane region" description="Helical" evidence="5">
    <location>
        <begin position="260"/>
        <end position="279"/>
    </location>
</feature>
<keyword evidence="4 5" id="KW-0472">Membrane</keyword>
<dbReference type="InterPro" id="IPR036259">
    <property type="entry name" value="MFS_trans_sf"/>
</dbReference>
<evidence type="ECO:0000256" key="4">
    <source>
        <dbReference type="ARBA" id="ARBA00023136"/>
    </source>
</evidence>
<evidence type="ECO:0000313" key="8">
    <source>
        <dbReference type="Proteomes" id="UP000185895"/>
    </source>
</evidence>
<dbReference type="InterPro" id="IPR005829">
    <property type="entry name" value="Sugar_transporter_CS"/>
</dbReference>
<feature type="transmembrane region" description="Helical" evidence="5">
    <location>
        <begin position="139"/>
        <end position="157"/>
    </location>
</feature>
<dbReference type="Gene3D" id="1.20.1250.20">
    <property type="entry name" value="MFS general substrate transporter like domains"/>
    <property type="match status" value="2"/>
</dbReference>
<feature type="transmembrane region" description="Helical" evidence="5">
    <location>
        <begin position="169"/>
        <end position="189"/>
    </location>
</feature>
<gene>
    <name evidence="7" type="ORF">BJI46_13795</name>
</gene>
<evidence type="ECO:0000256" key="2">
    <source>
        <dbReference type="ARBA" id="ARBA00022692"/>
    </source>
</evidence>
<reference evidence="7 8" key="1">
    <citation type="submission" date="2016-09" db="EMBL/GenBank/DDBJ databases">
        <authorList>
            <person name="Capua I."/>
            <person name="De Benedictis P."/>
            <person name="Joannis T."/>
            <person name="Lombin L.H."/>
            <person name="Cattoli G."/>
        </authorList>
    </citation>
    <scope>NUCLEOTIDE SEQUENCE [LARGE SCALE GENOMIC DNA]</scope>
    <source>
        <strain evidence="7 8">ANC 4671</strain>
    </source>
</reference>
<feature type="transmembrane region" description="Helical" evidence="5">
    <location>
        <begin position="224"/>
        <end position="248"/>
    </location>
</feature>
<accession>A0A1E7R3T6</accession>
<dbReference type="PANTHER" id="PTHR23508:SF10">
    <property type="entry name" value="CARBOXYLIC ACID TRANSPORTER PROTEIN HOMOLOG"/>
    <property type="match status" value="1"/>
</dbReference>
<feature type="transmembrane region" description="Helical" evidence="5">
    <location>
        <begin position="286"/>
        <end position="306"/>
    </location>
</feature>
<dbReference type="InterPro" id="IPR011701">
    <property type="entry name" value="MFS"/>
</dbReference>
<comment type="caution">
    <text evidence="7">The sequence shown here is derived from an EMBL/GenBank/DDBJ whole genome shotgun (WGS) entry which is preliminary data.</text>
</comment>
<dbReference type="SUPFAM" id="SSF103473">
    <property type="entry name" value="MFS general substrate transporter"/>
    <property type="match status" value="1"/>
</dbReference>